<dbReference type="InParanoid" id="Q7NFW1"/>
<dbReference type="EnsemblBacteria" id="BAC91354">
    <property type="protein sequence ID" value="BAC91354"/>
    <property type="gene ID" value="BAC91354"/>
</dbReference>
<dbReference type="STRING" id="251221.gene:10760925"/>
<dbReference type="EMBL" id="BA000045">
    <property type="protein sequence ID" value="BAC91354.1"/>
    <property type="molecule type" value="Genomic_DNA"/>
</dbReference>
<dbReference type="KEGG" id="gvi:gsl3413"/>
<reference evidence="1 2" key="2">
    <citation type="journal article" date="2003" name="DNA Res.">
        <title>Complete genome structure of Gloeobacter violaceus PCC 7421, a cyanobacterium that lacks thylakoids (supplement).</title>
        <authorList>
            <person name="Nakamura Y."/>
            <person name="Kaneko T."/>
            <person name="Sato S."/>
            <person name="Mimuro M."/>
            <person name="Miyashita H."/>
            <person name="Tsuchiya T."/>
            <person name="Sasamoto S."/>
            <person name="Watanabe A."/>
            <person name="Kawashima K."/>
            <person name="Kishida Y."/>
            <person name="Kiyokawa C."/>
            <person name="Kohara M."/>
            <person name="Matsumoto M."/>
            <person name="Matsuno A."/>
            <person name="Nakazaki N."/>
            <person name="Shimpo S."/>
            <person name="Takeuchi C."/>
            <person name="Yamada M."/>
            <person name="Tabata S."/>
        </authorList>
    </citation>
    <scope>NUCLEOTIDE SEQUENCE [LARGE SCALE GENOMIC DNA]</scope>
    <source>
        <strain evidence="2">ATCC 29082 / PCC 7421</strain>
    </source>
</reference>
<dbReference type="PANTHER" id="PTHR38031">
    <property type="entry name" value="SULFUR CARRIER PROTEIN SLR0821-RELATED"/>
    <property type="match status" value="1"/>
</dbReference>
<evidence type="ECO:0000313" key="2">
    <source>
        <dbReference type="Proteomes" id="UP000000557"/>
    </source>
</evidence>
<dbReference type="Pfam" id="PF02597">
    <property type="entry name" value="ThiS"/>
    <property type="match status" value="1"/>
</dbReference>
<dbReference type="AlphaFoldDB" id="Q7NFW1"/>
<keyword evidence="2" id="KW-1185">Reference proteome</keyword>
<dbReference type="InterPro" id="IPR003749">
    <property type="entry name" value="ThiS/MoaD-like"/>
</dbReference>
<dbReference type="InterPro" id="IPR052045">
    <property type="entry name" value="Sulfur_Carrier/Prot_Modifier"/>
</dbReference>
<dbReference type="PhylomeDB" id="Q7NFW1"/>
<evidence type="ECO:0000313" key="1">
    <source>
        <dbReference type="EMBL" id="BAC91354.1"/>
    </source>
</evidence>
<dbReference type="InterPro" id="IPR012675">
    <property type="entry name" value="Beta-grasp_dom_sf"/>
</dbReference>
<name>Q7NFW1_GLOVI</name>
<accession>Q7NFW1</accession>
<organism evidence="1 2">
    <name type="scientific">Gloeobacter violaceus (strain ATCC 29082 / PCC 7421)</name>
    <dbReference type="NCBI Taxonomy" id="251221"/>
    <lineage>
        <taxon>Bacteria</taxon>
        <taxon>Bacillati</taxon>
        <taxon>Cyanobacteriota</taxon>
        <taxon>Cyanophyceae</taxon>
        <taxon>Gloeobacterales</taxon>
        <taxon>Gloeobacteraceae</taxon>
        <taxon>Gloeobacter</taxon>
    </lineage>
</organism>
<dbReference type="Proteomes" id="UP000000557">
    <property type="component" value="Chromosome"/>
</dbReference>
<dbReference type="RefSeq" id="WP_011143402.1">
    <property type="nucleotide sequence ID" value="NC_005125.1"/>
</dbReference>
<dbReference type="OrthoDB" id="9156098at2"/>
<dbReference type="PANTHER" id="PTHR38031:SF1">
    <property type="entry name" value="SULFUR CARRIER PROTEIN CYSO"/>
    <property type="match status" value="1"/>
</dbReference>
<gene>
    <name evidence="1" type="ordered locus">gsl3413</name>
</gene>
<dbReference type="CDD" id="cd17074">
    <property type="entry name" value="Ubl_CysO_like"/>
    <property type="match status" value="1"/>
</dbReference>
<dbReference type="eggNOG" id="COG1977">
    <property type="taxonomic scope" value="Bacteria"/>
</dbReference>
<dbReference type="SUPFAM" id="SSF54285">
    <property type="entry name" value="MoaD/ThiS"/>
    <property type="match status" value="1"/>
</dbReference>
<reference evidence="1 2" key="1">
    <citation type="journal article" date="2003" name="DNA Res.">
        <title>Complete genome structure of Gloeobacter violaceus PCC 7421, a cyanobacterium that lacks thylakoids.</title>
        <authorList>
            <person name="Nakamura Y."/>
            <person name="Kaneko T."/>
            <person name="Sato S."/>
            <person name="Mimuro M."/>
            <person name="Miyashita H."/>
            <person name="Tsuchiya T."/>
            <person name="Sasamoto S."/>
            <person name="Watanabe A."/>
            <person name="Kawashima K."/>
            <person name="Kishida Y."/>
            <person name="Kiyokawa C."/>
            <person name="Kohara M."/>
            <person name="Matsumoto M."/>
            <person name="Matsuno A."/>
            <person name="Nakazaki N."/>
            <person name="Shimpo S."/>
            <person name="Takeuchi C."/>
            <person name="Yamada M."/>
            <person name="Tabata S."/>
        </authorList>
    </citation>
    <scope>NUCLEOTIDE SEQUENCE [LARGE SCALE GENOMIC DNA]</scope>
    <source>
        <strain evidence="2">ATCC 29082 / PCC 7421</strain>
    </source>
</reference>
<protein>
    <submittedName>
        <fullName evidence="1">Gsl3413 protein</fullName>
    </submittedName>
</protein>
<sequence length="92" mass="10108">MAVKVLIPAPLRRYTGDQESLELEGGSVGEILDDLTGRYSELKKHLYGEDGKLRNFVNVYVNDEDIRHLQQQGTAVQPTDVISIVPSIAGGL</sequence>
<proteinExistence type="predicted"/>
<dbReference type="Gene3D" id="3.10.20.30">
    <property type="match status" value="1"/>
</dbReference>
<dbReference type="InterPro" id="IPR016155">
    <property type="entry name" value="Mopterin_synth/thiamin_S_b"/>
</dbReference>
<dbReference type="HOGENOM" id="CLU_114601_1_0_3"/>